<comment type="caution">
    <text evidence="1">The sequence shown here is derived from an EMBL/GenBank/DDBJ whole genome shotgun (WGS) entry which is preliminary data.</text>
</comment>
<name>A0A080M166_9PROT</name>
<evidence type="ECO:0008006" key="3">
    <source>
        <dbReference type="Google" id="ProtNLM"/>
    </source>
</evidence>
<evidence type="ECO:0000313" key="2">
    <source>
        <dbReference type="Proteomes" id="UP000020077"/>
    </source>
</evidence>
<reference evidence="1 2" key="1">
    <citation type="submission" date="2014-02" db="EMBL/GenBank/DDBJ databases">
        <title>Expanding our view of genomic diversity in Candidatus Accumulibacter clades.</title>
        <authorList>
            <person name="Skennerton C.T."/>
            <person name="Barr J.J."/>
            <person name="Slater F.R."/>
            <person name="Bond P.L."/>
            <person name="Tyson G.W."/>
        </authorList>
    </citation>
    <scope>NUCLEOTIDE SEQUENCE [LARGE SCALE GENOMIC DNA]</scope>
    <source>
        <strain evidence="2">BA-91</strain>
    </source>
</reference>
<dbReference type="Pfam" id="PF12686">
    <property type="entry name" value="DUF3800"/>
    <property type="match status" value="1"/>
</dbReference>
<dbReference type="Proteomes" id="UP000020077">
    <property type="component" value="Unassembled WGS sequence"/>
</dbReference>
<sequence length="258" mass="28855">MTGPVASYVIPRAGGGHSDYIVYVDESGDHSLTSIDPDYPVFVLSFCIFRKDGYARGVTPVIRQLKFATFGHDMVVLHEADIRRKKGAFSRLSKEPREAFLNALTDIIGEADFQLIAVVIDKRKLKDRYNIPAHPYHLALEFGLERIYRLLKGAGQDDALTYSVCEARGAKEDAELELEFRRIRDGANYFHRPLPFDLIIADKKTNSEGLQLADLTARPIGLTVLRPGQANRAAEVLEGKFYRDKAGNKLGMGLKVFP</sequence>
<dbReference type="InterPro" id="IPR024524">
    <property type="entry name" value="DUF3800"/>
</dbReference>
<organism evidence="1 2">
    <name type="scientific">Candidatus Accumulibacter phosphatis</name>
    <dbReference type="NCBI Taxonomy" id="327160"/>
    <lineage>
        <taxon>Bacteria</taxon>
        <taxon>Pseudomonadati</taxon>
        <taxon>Pseudomonadota</taxon>
        <taxon>Betaproteobacteria</taxon>
        <taxon>Candidatus Accumulibacter</taxon>
    </lineage>
</organism>
<evidence type="ECO:0000313" key="1">
    <source>
        <dbReference type="EMBL" id="KFB74030.1"/>
    </source>
</evidence>
<accession>A0A080M166</accession>
<dbReference type="EMBL" id="JDVG02000117">
    <property type="protein sequence ID" value="KFB74030.1"/>
    <property type="molecule type" value="Genomic_DNA"/>
</dbReference>
<proteinExistence type="predicted"/>
<protein>
    <recommendedName>
        <fullName evidence="3">DUF3800 domain-containing protein</fullName>
    </recommendedName>
</protein>
<dbReference type="AlphaFoldDB" id="A0A080M166"/>
<gene>
    <name evidence="1" type="ORF">AW09_000685</name>
</gene>